<proteinExistence type="predicted"/>
<evidence type="ECO:0000313" key="4">
    <source>
        <dbReference type="Proteomes" id="UP000664859"/>
    </source>
</evidence>
<evidence type="ECO:0000313" key="3">
    <source>
        <dbReference type="EMBL" id="KAG5190903.1"/>
    </source>
</evidence>
<keyword evidence="2" id="KW-0812">Transmembrane</keyword>
<reference evidence="3" key="1">
    <citation type="submission" date="2021-02" db="EMBL/GenBank/DDBJ databases">
        <title>First Annotated Genome of the Yellow-green Alga Tribonema minus.</title>
        <authorList>
            <person name="Mahan K.M."/>
        </authorList>
    </citation>
    <scope>NUCLEOTIDE SEQUENCE</scope>
    <source>
        <strain evidence="3">UTEX B ZZ1240</strain>
    </source>
</reference>
<evidence type="ECO:0000256" key="2">
    <source>
        <dbReference type="SAM" id="Phobius"/>
    </source>
</evidence>
<keyword evidence="4" id="KW-1185">Reference proteome</keyword>
<feature type="region of interest" description="Disordered" evidence="1">
    <location>
        <begin position="329"/>
        <end position="352"/>
    </location>
</feature>
<keyword evidence="2" id="KW-0472">Membrane</keyword>
<organism evidence="3 4">
    <name type="scientific">Tribonema minus</name>
    <dbReference type="NCBI Taxonomy" id="303371"/>
    <lineage>
        <taxon>Eukaryota</taxon>
        <taxon>Sar</taxon>
        <taxon>Stramenopiles</taxon>
        <taxon>Ochrophyta</taxon>
        <taxon>PX clade</taxon>
        <taxon>Xanthophyceae</taxon>
        <taxon>Tribonematales</taxon>
        <taxon>Tribonemataceae</taxon>
        <taxon>Tribonema</taxon>
    </lineage>
</organism>
<feature type="region of interest" description="Disordered" evidence="1">
    <location>
        <begin position="760"/>
        <end position="795"/>
    </location>
</feature>
<keyword evidence="2" id="KW-1133">Transmembrane helix</keyword>
<feature type="compositionally biased region" description="Basic and acidic residues" evidence="1">
    <location>
        <begin position="760"/>
        <end position="778"/>
    </location>
</feature>
<dbReference type="AlphaFoldDB" id="A0A835ZD65"/>
<gene>
    <name evidence="3" type="ORF">JKP88DRAFT_285522</name>
</gene>
<dbReference type="Proteomes" id="UP000664859">
    <property type="component" value="Unassembled WGS sequence"/>
</dbReference>
<evidence type="ECO:0000256" key="1">
    <source>
        <dbReference type="SAM" id="MobiDB-lite"/>
    </source>
</evidence>
<dbReference type="EMBL" id="JAFCMP010000025">
    <property type="protein sequence ID" value="KAG5190903.1"/>
    <property type="molecule type" value="Genomic_DNA"/>
</dbReference>
<evidence type="ECO:0008006" key="5">
    <source>
        <dbReference type="Google" id="ProtNLM"/>
    </source>
</evidence>
<feature type="transmembrane region" description="Helical" evidence="2">
    <location>
        <begin position="530"/>
        <end position="550"/>
    </location>
</feature>
<accession>A0A835ZD65</accession>
<protein>
    <recommendedName>
        <fullName evidence="5">Transmembrane protein</fullName>
    </recommendedName>
</protein>
<feature type="transmembrane region" description="Helical" evidence="2">
    <location>
        <begin position="733"/>
        <end position="753"/>
    </location>
</feature>
<sequence length="809" mass="87923">MTGYPLGSAADLLFAARFQKPDDPGLLGSWPTTDRNVRAFMADYTLTLTQEQSRLDAYKQIKGTADLDIFLCSDLECTVVADLIYLAHGPRYATVTPAMGYVRFDTTVIGLPMQFIQDSSTMNPVIVPIAESDASATPSMAQVAWTFDDPQWVEADPILVSFGAMVRMIALSGNSTEATIVHMVDTLSRNRMVDLFNSLRIGNYMTSDRECVSIITFKHDWMDQQGWDTSHNCISESLFIFDSYFTQANLHWPPALELNDSTKPAEKLSVFTPLGAGAGNWDNAAVSVASYGRTLFCDAAMFRNVQTVAAGSSSCSIADGAYAAAQPESSEYAKAQRKGDHDAQQLGGPPRPSPPVALIIGNAAISAWNVTEDRLLQPESVKVDGGLRMEPYDYMTTDGGHNPMRGSAVEGSSVANVGPAEALLRLALGWGPVGAGPLPAVSGAELLSRMRVSWVDMTYGRPFGSSILSGINTTRASAQTVLSDVVAAELATTDTSYTRAGAFLLLSQTLVALLATYLGRHELVFFFRRARLPVCAAQLLTVVVFAFTIITPPALVLVAEGSARATGADGSSSTVRWVEGQAYGSGEYRVVGAVSVTLNAQHSQVANGLIWLNFNKFMDIVFGSNQAQGGARDVQRVLESASQEKIDTYVVSGALDPTTHTLFSAAFDHFGAMSRDTQALLHALAEQSSQGSYNLAQRVAFWRRRTSLALQRALTRVVIDNWNAVIAPDGDDIIYNFIIALVGWLWCSVAVFARRNNAKPEELEEPVKRSRDDAEEMRSSQTVHQKQRSRRLIHMGDAETRDTDTVWLH</sequence>
<comment type="caution">
    <text evidence="3">The sequence shown here is derived from an EMBL/GenBank/DDBJ whole genome shotgun (WGS) entry which is preliminary data.</text>
</comment>
<name>A0A835ZD65_9STRA</name>